<feature type="region of interest" description="Disordered" evidence="1">
    <location>
        <begin position="1"/>
        <end position="21"/>
    </location>
</feature>
<dbReference type="EMBL" id="KV425709">
    <property type="protein sequence ID" value="KZT18109.1"/>
    <property type="molecule type" value="Genomic_DNA"/>
</dbReference>
<name>A0A165MAV5_9AGAM</name>
<sequence length="65" mass="7130">MQHSGSGDRECKSPDGAGQPTKTLVHRLLNETNAYWSTLISASTSTGTWKEVVHRTVLALKLSIY</sequence>
<dbReference type="Proteomes" id="UP000076761">
    <property type="component" value="Unassembled WGS sequence"/>
</dbReference>
<dbReference type="AlphaFoldDB" id="A0A165MAV5"/>
<dbReference type="OrthoDB" id="3028123at2759"/>
<feature type="compositionally biased region" description="Basic and acidic residues" evidence="1">
    <location>
        <begin position="1"/>
        <end position="13"/>
    </location>
</feature>
<keyword evidence="3" id="KW-1185">Reference proteome</keyword>
<evidence type="ECO:0000256" key="1">
    <source>
        <dbReference type="SAM" id="MobiDB-lite"/>
    </source>
</evidence>
<proteinExistence type="predicted"/>
<reference evidence="2 3" key="1">
    <citation type="journal article" date="2016" name="Mol. Biol. Evol.">
        <title>Comparative Genomics of Early-Diverging Mushroom-Forming Fungi Provides Insights into the Origins of Lignocellulose Decay Capabilities.</title>
        <authorList>
            <person name="Nagy L.G."/>
            <person name="Riley R."/>
            <person name="Tritt A."/>
            <person name="Adam C."/>
            <person name="Daum C."/>
            <person name="Floudas D."/>
            <person name="Sun H."/>
            <person name="Yadav J.S."/>
            <person name="Pangilinan J."/>
            <person name="Larsson K.H."/>
            <person name="Matsuura K."/>
            <person name="Barry K."/>
            <person name="Labutti K."/>
            <person name="Kuo R."/>
            <person name="Ohm R.A."/>
            <person name="Bhattacharya S.S."/>
            <person name="Shirouzu T."/>
            <person name="Yoshinaga Y."/>
            <person name="Martin F.M."/>
            <person name="Grigoriev I.V."/>
            <person name="Hibbett D.S."/>
        </authorList>
    </citation>
    <scope>NUCLEOTIDE SEQUENCE [LARGE SCALE GENOMIC DNA]</scope>
    <source>
        <strain evidence="2 3">HHB14362 ss-1</strain>
    </source>
</reference>
<protein>
    <submittedName>
        <fullName evidence="2">Uncharacterized protein</fullName>
    </submittedName>
</protein>
<organism evidence="2 3">
    <name type="scientific">Neolentinus lepideus HHB14362 ss-1</name>
    <dbReference type="NCBI Taxonomy" id="1314782"/>
    <lineage>
        <taxon>Eukaryota</taxon>
        <taxon>Fungi</taxon>
        <taxon>Dikarya</taxon>
        <taxon>Basidiomycota</taxon>
        <taxon>Agaricomycotina</taxon>
        <taxon>Agaricomycetes</taxon>
        <taxon>Gloeophyllales</taxon>
        <taxon>Gloeophyllaceae</taxon>
        <taxon>Neolentinus</taxon>
    </lineage>
</organism>
<evidence type="ECO:0000313" key="2">
    <source>
        <dbReference type="EMBL" id="KZT18109.1"/>
    </source>
</evidence>
<evidence type="ECO:0000313" key="3">
    <source>
        <dbReference type="Proteomes" id="UP000076761"/>
    </source>
</evidence>
<accession>A0A165MAV5</accession>
<dbReference type="InParanoid" id="A0A165MAV5"/>
<gene>
    <name evidence="2" type="ORF">NEOLEDRAFT_220164</name>
</gene>